<reference evidence="9" key="1">
    <citation type="journal article" date="2019" name="Int. J. Syst. Evol. Microbiol.">
        <title>The Global Catalogue of Microorganisms (GCM) 10K type strain sequencing project: providing services to taxonomists for standard genome sequencing and annotation.</title>
        <authorList>
            <consortium name="The Broad Institute Genomics Platform"/>
            <consortium name="The Broad Institute Genome Sequencing Center for Infectious Disease"/>
            <person name="Wu L."/>
            <person name="Ma J."/>
        </authorList>
    </citation>
    <scope>NUCLEOTIDE SEQUENCE [LARGE SCALE GENOMIC DNA]</scope>
    <source>
        <strain evidence="9">CCUG 36916</strain>
    </source>
</reference>
<evidence type="ECO:0000256" key="4">
    <source>
        <dbReference type="HAMAP-Rule" id="MF_01925"/>
    </source>
</evidence>
<protein>
    <recommendedName>
        <fullName evidence="4 5">Pyrroline-5-carboxylate reductase</fullName>
        <shortName evidence="4">P5C reductase</shortName>
        <shortName evidence="4">P5CR</shortName>
        <ecNumber evidence="4 5">1.5.1.2</ecNumber>
    </recommendedName>
    <alternativeName>
        <fullName evidence="4">PCA reductase</fullName>
    </alternativeName>
</protein>
<dbReference type="InterPro" id="IPR029036">
    <property type="entry name" value="P5CR_dimer"/>
</dbReference>
<comment type="similarity">
    <text evidence="1 4">Belongs to the pyrroline-5-carboxylate reductase family.</text>
</comment>
<dbReference type="EMBL" id="JBHSTT010000063">
    <property type="protein sequence ID" value="MFC6391238.1"/>
    <property type="molecule type" value="Genomic_DNA"/>
</dbReference>
<dbReference type="GO" id="GO:0004735">
    <property type="term" value="F:pyrroline-5-carboxylate reductase activity"/>
    <property type="evidence" value="ECO:0007669"/>
    <property type="project" value="UniProtKB-EC"/>
</dbReference>
<feature type="domain" description="Pyrroline-5-carboxylate reductase dimerisation" evidence="7">
    <location>
        <begin position="179"/>
        <end position="284"/>
    </location>
</feature>
<dbReference type="Pfam" id="PF14748">
    <property type="entry name" value="P5CR_dimer"/>
    <property type="match status" value="1"/>
</dbReference>
<dbReference type="SUPFAM" id="SSF48179">
    <property type="entry name" value="6-phosphogluconate dehydrogenase C-terminal domain-like"/>
    <property type="match status" value="1"/>
</dbReference>
<name>A0ABW1WRZ6_9HYPH</name>
<dbReference type="HAMAP" id="MF_01925">
    <property type="entry name" value="P5C_reductase"/>
    <property type="match status" value="1"/>
</dbReference>
<evidence type="ECO:0000256" key="3">
    <source>
        <dbReference type="ARBA" id="ARBA00023002"/>
    </source>
</evidence>
<dbReference type="NCBIfam" id="TIGR00112">
    <property type="entry name" value="proC"/>
    <property type="match status" value="1"/>
</dbReference>
<dbReference type="SUPFAM" id="SSF51735">
    <property type="entry name" value="NAD(P)-binding Rossmann-fold domains"/>
    <property type="match status" value="1"/>
</dbReference>
<dbReference type="Gene3D" id="1.10.3730.10">
    <property type="entry name" value="ProC C-terminal domain-like"/>
    <property type="match status" value="1"/>
</dbReference>
<accession>A0ABW1WRZ6</accession>
<evidence type="ECO:0000256" key="1">
    <source>
        <dbReference type="ARBA" id="ARBA00005525"/>
    </source>
</evidence>
<comment type="pathway">
    <text evidence="4">Amino-acid biosynthesis; L-proline biosynthesis; L-proline from L-glutamate 5-semialdehyde: step 1/1.</text>
</comment>
<evidence type="ECO:0000259" key="6">
    <source>
        <dbReference type="Pfam" id="PF03807"/>
    </source>
</evidence>
<dbReference type="Gene3D" id="3.40.50.720">
    <property type="entry name" value="NAD(P)-binding Rossmann-like Domain"/>
    <property type="match status" value="1"/>
</dbReference>
<evidence type="ECO:0000313" key="8">
    <source>
        <dbReference type="EMBL" id="MFC6391238.1"/>
    </source>
</evidence>
<gene>
    <name evidence="4 8" type="primary">proC</name>
    <name evidence="8" type="ORF">ACFQDP_18155</name>
</gene>
<keyword evidence="2 4" id="KW-0521">NADP</keyword>
<organism evidence="8 9">
    <name type="scientific">Methylorubrum zatmanii</name>
    <dbReference type="NCBI Taxonomy" id="29429"/>
    <lineage>
        <taxon>Bacteria</taxon>
        <taxon>Pseudomonadati</taxon>
        <taxon>Pseudomonadota</taxon>
        <taxon>Alphaproteobacteria</taxon>
        <taxon>Hyphomicrobiales</taxon>
        <taxon>Methylobacteriaceae</taxon>
        <taxon>Methylorubrum</taxon>
    </lineage>
</organism>
<dbReference type="PANTHER" id="PTHR11645:SF0">
    <property type="entry name" value="PYRROLINE-5-CARBOXYLATE REDUCTASE 3"/>
    <property type="match status" value="1"/>
</dbReference>
<comment type="caution">
    <text evidence="8">The sequence shown here is derived from an EMBL/GenBank/DDBJ whole genome shotgun (WGS) entry which is preliminary data.</text>
</comment>
<keyword evidence="3 4" id="KW-0560">Oxidoreductase</keyword>
<comment type="subcellular location">
    <subcellularLocation>
        <location evidence="4">Cytoplasm</location>
    </subcellularLocation>
</comment>
<comment type="catalytic activity">
    <reaction evidence="4">
        <text>L-proline + NAD(+) = (S)-1-pyrroline-5-carboxylate + NADH + 2 H(+)</text>
        <dbReference type="Rhea" id="RHEA:14105"/>
        <dbReference type="ChEBI" id="CHEBI:15378"/>
        <dbReference type="ChEBI" id="CHEBI:17388"/>
        <dbReference type="ChEBI" id="CHEBI:57540"/>
        <dbReference type="ChEBI" id="CHEBI:57945"/>
        <dbReference type="ChEBI" id="CHEBI:60039"/>
        <dbReference type="EC" id="1.5.1.2"/>
    </reaction>
</comment>
<evidence type="ECO:0000256" key="5">
    <source>
        <dbReference type="NCBIfam" id="TIGR00112"/>
    </source>
</evidence>
<dbReference type="InterPro" id="IPR036291">
    <property type="entry name" value="NAD(P)-bd_dom_sf"/>
</dbReference>
<evidence type="ECO:0000259" key="7">
    <source>
        <dbReference type="Pfam" id="PF14748"/>
    </source>
</evidence>
<keyword evidence="4" id="KW-0963">Cytoplasm</keyword>
<dbReference type="InterPro" id="IPR008927">
    <property type="entry name" value="6-PGluconate_DH-like_C_sf"/>
</dbReference>
<proteinExistence type="inferred from homology"/>
<keyword evidence="4" id="KW-0028">Amino-acid biosynthesis</keyword>
<keyword evidence="4" id="KW-0641">Proline biosynthesis</keyword>
<evidence type="ECO:0000313" key="9">
    <source>
        <dbReference type="Proteomes" id="UP001596237"/>
    </source>
</evidence>
<evidence type="ECO:0000256" key="2">
    <source>
        <dbReference type="ARBA" id="ARBA00022857"/>
    </source>
</evidence>
<dbReference type="PIRSF" id="PIRSF000193">
    <property type="entry name" value="Pyrrol-5-carb_rd"/>
    <property type="match status" value="1"/>
</dbReference>
<dbReference type="Proteomes" id="UP001596237">
    <property type="component" value="Unassembled WGS sequence"/>
</dbReference>
<dbReference type="Pfam" id="PF03807">
    <property type="entry name" value="F420_oxidored"/>
    <property type="match status" value="1"/>
</dbReference>
<sequence>MTRDHAPASESPGRDRAASFPTPLVLIGAGKMGSALLRGWLADGLDPGAVTVVDPQPSPEIALLCAERGLRLNPTDAAPAGALVLGIKPQVLDEAAAALGAWIGPDTLVLSILAGKTLADLKRRLPGARALVRVMPNLPASIGRGATGAVGSPEVGPDARAGAEALLASSGLVAWLDDEGLIDAVTAVSGSGPAYVFLLAEALAEAGVAAGLPRDLSAQLARATVAGAGALLDADPREAGQLRRDVTSPGGTTAAALAVLMREGGLPALMTEAVAAARRRAGELSG</sequence>
<dbReference type="InterPro" id="IPR000304">
    <property type="entry name" value="Pyrroline-COOH_reductase"/>
</dbReference>
<dbReference type="EC" id="1.5.1.2" evidence="4 5"/>
<comment type="catalytic activity">
    <reaction evidence="4">
        <text>L-proline + NADP(+) = (S)-1-pyrroline-5-carboxylate + NADPH + 2 H(+)</text>
        <dbReference type="Rhea" id="RHEA:14109"/>
        <dbReference type="ChEBI" id="CHEBI:15378"/>
        <dbReference type="ChEBI" id="CHEBI:17388"/>
        <dbReference type="ChEBI" id="CHEBI:57783"/>
        <dbReference type="ChEBI" id="CHEBI:58349"/>
        <dbReference type="ChEBI" id="CHEBI:60039"/>
        <dbReference type="EC" id="1.5.1.2"/>
    </reaction>
</comment>
<dbReference type="PANTHER" id="PTHR11645">
    <property type="entry name" value="PYRROLINE-5-CARBOXYLATE REDUCTASE"/>
    <property type="match status" value="1"/>
</dbReference>
<dbReference type="InterPro" id="IPR028939">
    <property type="entry name" value="P5C_Rdtase_cat_N"/>
</dbReference>
<keyword evidence="9" id="KW-1185">Reference proteome</keyword>
<feature type="domain" description="Pyrroline-5-carboxylate reductase catalytic N-terminal" evidence="6">
    <location>
        <begin position="25"/>
        <end position="115"/>
    </location>
</feature>
<dbReference type="RefSeq" id="WP_192284969.1">
    <property type="nucleotide sequence ID" value="NZ_JBHSTT010000063.1"/>
</dbReference>
<comment type="function">
    <text evidence="4">Catalyzes the reduction of 1-pyrroline-5-carboxylate (PCA) to L-proline.</text>
</comment>